<reference evidence="4" key="1">
    <citation type="submission" date="2020-03" db="EMBL/GenBank/DDBJ databases">
        <title>Draft sequencing of Calidifontibacter sp. DB0510.</title>
        <authorList>
            <person name="Kim D.-U."/>
        </authorList>
    </citation>
    <scope>NUCLEOTIDE SEQUENCE</scope>
    <source>
        <strain evidence="4">DB0510</strain>
    </source>
</reference>
<protein>
    <submittedName>
        <fullName evidence="4">GNAT family N-acetyltransferase</fullName>
    </submittedName>
</protein>
<name>A0A967EGW9_9MICO</name>
<dbReference type="Gene3D" id="3.40.630.30">
    <property type="match status" value="1"/>
</dbReference>
<dbReference type="PANTHER" id="PTHR43877:SF2">
    <property type="entry name" value="AMINOALKYLPHOSPHONATE N-ACETYLTRANSFERASE-RELATED"/>
    <property type="match status" value="1"/>
</dbReference>
<dbReference type="InterPro" id="IPR000182">
    <property type="entry name" value="GNAT_dom"/>
</dbReference>
<sequence>MTPGVEDSGGYRDHLPEMTTRVLGADDVTDALVDGLTAMLGELVLADAALGWTAPPAAAEVRSLLTELVTAGSAEAAAVVASAGESVAGFGYWRRYARPTHRPHADLEKLAVATEFAGQGVGRRLLRALVDSARTAGIEVLTLDFRGDNTRAERLYLSEGFVEYGRLRDFVAPDETRRFDMVLHALDLRSGAGRPGN</sequence>
<dbReference type="PANTHER" id="PTHR43877">
    <property type="entry name" value="AMINOALKYLPHOSPHONATE N-ACETYLTRANSFERASE-RELATED-RELATED"/>
    <property type="match status" value="1"/>
</dbReference>
<feature type="domain" description="N-acetyltransferase" evidence="3">
    <location>
        <begin position="38"/>
        <end position="189"/>
    </location>
</feature>
<keyword evidence="1" id="KW-0808">Transferase</keyword>
<accession>A0A967EGW9</accession>
<dbReference type="InterPro" id="IPR050832">
    <property type="entry name" value="Bact_Acetyltransf"/>
</dbReference>
<dbReference type="Proteomes" id="UP000744769">
    <property type="component" value="Unassembled WGS sequence"/>
</dbReference>
<comment type="caution">
    <text evidence="4">The sequence shown here is derived from an EMBL/GenBank/DDBJ whole genome shotgun (WGS) entry which is preliminary data.</text>
</comment>
<evidence type="ECO:0000259" key="3">
    <source>
        <dbReference type="PROSITE" id="PS51186"/>
    </source>
</evidence>
<dbReference type="EMBL" id="JAAOIV010000004">
    <property type="protein sequence ID" value="NHN55623.1"/>
    <property type="molecule type" value="Genomic_DNA"/>
</dbReference>
<dbReference type="GO" id="GO:0016747">
    <property type="term" value="F:acyltransferase activity, transferring groups other than amino-acyl groups"/>
    <property type="evidence" value="ECO:0007669"/>
    <property type="project" value="InterPro"/>
</dbReference>
<evidence type="ECO:0000256" key="2">
    <source>
        <dbReference type="ARBA" id="ARBA00023315"/>
    </source>
</evidence>
<dbReference type="AlphaFoldDB" id="A0A967EGW9"/>
<organism evidence="4 5">
    <name type="scientific">Metallococcus carri</name>
    <dbReference type="NCBI Taxonomy" id="1656884"/>
    <lineage>
        <taxon>Bacteria</taxon>
        <taxon>Bacillati</taxon>
        <taxon>Actinomycetota</taxon>
        <taxon>Actinomycetes</taxon>
        <taxon>Micrococcales</taxon>
        <taxon>Dermacoccaceae</taxon>
        <taxon>Metallococcus</taxon>
    </lineage>
</organism>
<evidence type="ECO:0000313" key="5">
    <source>
        <dbReference type="Proteomes" id="UP000744769"/>
    </source>
</evidence>
<dbReference type="PROSITE" id="PS51186">
    <property type="entry name" value="GNAT"/>
    <property type="match status" value="1"/>
</dbReference>
<gene>
    <name evidence="4" type="ORF">G9U51_07495</name>
</gene>
<dbReference type="CDD" id="cd04301">
    <property type="entry name" value="NAT_SF"/>
    <property type="match status" value="1"/>
</dbReference>
<dbReference type="InterPro" id="IPR016181">
    <property type="entry name" value="Acyl_CoA_acyltransferase"/>
</dbReference>
<evidence type="ECO:0000256" key="1">
    <source>
        <dbReference type="ARBA" id="ARBA00022679"/>
    </source>
</evidence>
<evidence type="ECO:0000313" key="4">
    <source>
        <dbReference type="EMBL" id="NHN55623.1"/>
    </source>
</evidence>
<keyword evidence="5" id="KW-1185">Reference proteome</keyword>
<proteinExistence type="predicted"/>
<dbReference type="RefSeq" id="WP_166195485.1">
    <property type="nucleotide sequence ID" value="NZ_JAAOIV010000004.1"/>
</dbReference>
<keyword evidence="2" id="KW-0012">Acyltransferase</keyword>
<dbReference type="Pfam" id="PF00583">
    <property type="entry name" value="Acetyltransf_1"/>
    <property type="match status" value="1"/>
</dbReference>
<dbReference type="SUPFAM" id="SSF55729">
    <property type="entry name" value="Acyl-CoA N-acyltransferases (Nat)"/>
    <property type="match status" value="1"/>
</dbReference>